<sequence>MLSSHILFQPSRGGRLLIFLLLLASLSAGCKKNSVHEDNPAVLQLLNAMDNGLELRTNYAGQHPITYYTALKLWNKQFGPFNTNYISQFPQPLALYGEADTLEKSIPVLDLQLELEPGGIYSLFVYGSKTDPGNLLHKDVHPVGNFADSLSFIRVVNLCPDQSISVNLKGQPAGSTAGQVDFRGVSEFAGHRITASTLSLEFEVRDAATGSLLTSLTTDPVQNNYGGKNLYINKSNSLVFVGRKDGTGVNAPQLLLMVHSY</sequence>
<reference evidence="1" key="1">
    <citation type="submission" date="2023-03" db="EMBL/GenBank/DDBJ databases">
        <title>Andean soil-derived lignocellulolytic bacterial consortium as a source of novel taxa and putative plastic-active enzymes.</title>
        <authorList>
            <person name="Diaz-Garcia L."/>
            <person name="Chuvochina M."/>
            <person name="Feuerriegel G."/>
            <person name="Bunk B."/>
            <person name="Sproer C."/>
            <person name="Streit W.R."/>
            <person name="Rodriguez L.M."/>
            <person name="Overmann J."/>
            <person name="Jimenez D.J."/>
        </authorList>
    </citation>
    <scope>NUCLEOTIDE SEQUENCE</scope>
    <source>
        <strain evidence="1">MAG 7</strain>
    </source>
</reference>
<evidence type="ECO:0000313" key="1">
    <source>
        <dbReference type="EMBL" id="WEK36490.1"/>
    </source>
</evidence>
<accession>A0AAJ5WTJ1</accession>
<organism evidence="1 2">
    <name type="scientific">Candidatus Pseudobacter hemicellulosilyticus</name>
    <dbReference type="NCBI Taxonomy" id="3121375"/>
    <lineage>
        <taxon>Bacteria</taxon>
        <taxon>Pseudomonadati</taxon>
        <taxon>Bacteroidota</taxon>
        <taxon>Chitinophagia</taxon>
        <taxon>Chitinophagales</taxon>
        <taxon>Chitinophagaceae</taxon>
        <taxon>Pseudobacter</taxon>
    </lineage>
</organism>
<dbReference type="EMBL" id="CP119311">
    <property type="protein sequence ID" value="WEK36490.1"/>
    <property type="molecule type" value="Genomic_DNA"/>
</dbReference>
<evidence type="ECO:0008006" key="3">
    <source>
        <dbReference type="Google" id="ProtNLM"/>
    </source>
</evidence>
<proteinExistence type="predicted"/>
<dbReference type="AlphaFoldDB" id="A0AAJ5WTJ1"/>
<dbReference type="Proteomes" id="UP001220610">
    <property type="component" value="Chromosome"/>
</dbReference>
<protein>
    <recommendedName>
        <fullName evidence="3">DUF4397 domain-containing protein</fullName>
    </recommendedName>
</protein>
<evidence type="ECO:0000313" key="2">
    <source>
        <dbReference type="Proteomes" id="UP001220610"/>
    </source>
</evidence>
<name>A0AAJ5WTJ1_9BACT</name>
<gene>
    <name evidence="1" type="ORF">P0Y53_03170</name>
</gene>